<dbReference type="InterPro" id="IPR020256">
    <property type="entry name" value="Spore_coat_CotJA"/>
</dbReference>
<organism evidence="2 3">
    <name type="scientific">Paenibacillus suaedae</name>
    <dbReference type="NCBI Taxonomy" id="3077233"/>
    <lineage>
        <taxon>Bacteria</taxon>
        <taxon>Bacillati</taxon>
        <taxon>Bacillota</taxon>
        <taxon>Bacilli</taxon>
        <taxon>Bacillales</taxon>
        <taxon>Paenibacillaceae</taxon>
        <taxon>Paenibacillus</taxon>
    </lineage>
</organism>
<dbReference type="RefSeq" id="WP_081677085.1">
    <property type="nucleotide sequence ID" value="NZ_JAVYAA010000002.1"/>
</dbReference>
<evidence type="ECO:0000256" key="1">
    <source>
        <dbReference type="SAM" id="MobiDB-lite"/>
    </source>
</evidence>
<dbReference type="EMBL" id="JAVYAA010000002">
    <property type="protein sequence ID" value="MDT8976830.1"/>
    <property type="molecule type" value="Genomic_DNA"/>
</dbReference>
<evidence type="ECO:0000313" key="2">
    <source>
        <dbReference type="EMBL" id="MDT8976830.1"/>
    </source>
</evidence>
<gene>
    <name evidence="2" type="ORF">RQP50_11300</name>
</gene>
<sequence>MEHELQRNLASEDLPPVGQQERSGCCPTEQAVPQERVFFPFRSPCDPCPPLPYSVFVVPINQFITFQPPNLPQFPPAQALRCGTLWPALYSPYHSRRNQRGEEEA</sequence>
<protein>
    <submittedName>
        <fullName evidence="2">Spore coat associated protein CotJA</fullName>
    </submittedName>
</protein>
<accession>A0AAJ2N4N5</accession>
<dbReference type="Pfam" id="PF11007">
    <property type="entry name" value="CotJA"/>
    <property type="match status" value="1"/>
</dbReference>
<dbReference type="AlphaFoldDB" id="A0AAJ2N4N5"/>
<evidence type="ECO:0000313" key="3">
    <source>
        <dbReference type="Proteomes" id="UP001250538"/>
    </source>
</evidence>
<comment type="caution">
    <text evidence="2">The sequence shown here is derived from an EMBL/GenBank/DDBJ whole genome shotgun (WGS) entry which is preliminary data.</text>
</comment>
<feature type="region of interest" description="Disordered" evidence="1">
    <location>
        <begin position="1"/>
        <end position="26"/>
    </location>
</feature>
<dbReference type="Proteomes" id="UP001250538">
    <property type="component" value="Unassembled WGS sequence"/>
</dbReference>
<reference evidence="3" key="1">
    <citation type="submission" date="2023-09" db="EMBL/GenBank/DDBJ databases">
        <title>Paenibacillus sp. chi10 Genome sequencing and assembly.</title>
        <authorList>
            <person name="Kim I."/>
        </authorList>
    </citation>
    <scope>NUCLEOTIDE SEQUENCE [LARGE SCALE GENOMIC DNA]</scope>
    <source>
        <strain evidence="3">chi10</strain>
    </source>
</reference>
<name>A0AAJ2N4N5_9BACL</name>
<proteinExistence type="predicted"/>
<keyword evidence="3" id="KW-1185">Reference proteome</keyword>